<comment type="caution">
    <text evidence="2">The sequence shown here is derived from an EMBL/GenBank/DDBJ whole genome shotgun (WGS) entry which is preliminary data.</text>
</comment>
<evidence type="ECO:0000313" key="3">
    <source>
        <dbReference type="Proteomes" id="UP001381693"/>
    </source>
</evidence>
<evidence type="ECO:0000313" key="2">
    <source>
        <dbReference type="EMBL" id="KAK7069558.1"/>
    </source>
</evidence>
<keyword evidence="1" id="KW-1133">Transmembrane helix</keyword>
<gene>
    <name evidence="2" type="ORF">SK128_020972</name>
</gene>
<feature type="transmembrane region" description="Helical" evidence="1">
    <location>
        <begin position="12"/>
        <end position="29"/>
    </location>
</feature>
<proteinExistence type="predicted"/>
<dbReference type="AlphaFoldDB" id="A0AAN8WW18"/>
<keyword evidence="1" id="KW-0472">Membrane</keyword>
<keyword evidence="3" id="KW-1185">Reference proteome</keyword>
<evidence type="ECO:0000256" key="1">
    <source>
        <dbReference type="SAM" id="Phobius"/>
    </source>
</evidence>
<sequence>FQTYSNYLPIPTHVLLIIATAVLPLELISNYKSNDNTSKTEELEKEIDSIPLWDSDDNKTHKRDVDPIWRVENEKTGENVKKTDR</sequence>
<dbReference type="Proteomes" id="UP001381693">
    <property type="component" value="Unassembled WGS sequence"/>
</dbReference>
<accession>A0AAN8WW18</accession>
<name>A0AAN8WW18_HALRR</name>
<dbReference type="EMBL" id="JAXCGZ010016142">
    <property type="protein sequence ID" value="KAK7069558.1"/>
    <property type="molecule type" value="Genomic_DNA"/>
</dbReference>
<feature type="non-terminal residue" evidence="2">
    <location>
        <position position="1"/>
    </location>
</feature>
<protein>
    <submittedName>
        <fullName evidence="2">Uncharacterized protein</fullName>
    </submittedName>
</protein>
<keyword evidence="1" id="KW-0812">Transmembrane</keyword>
<reference evidence="2 3" key="1">
    <citation type="submission" date="2023-11" db="EMBL/GenBank/DDBJ databases">
        <title>Halocaridina rubra genome assembly.</title>
        <authorList>
            <person name="Smith C."/>
        </authorList>
    </citation>
    <scope>NUCLEOTIDE SEQUENCE [LARGE SCALE GENOMIC DNA]</scope>
    <source>
        <strain evidence="2">EP-1</strain>
        <tissue evidence="2">Whole</tissue>
    </source>
</reference>
<organism evidence="2 3">
    <name type="scientific">Halocaridina rubra</name>
    <name type="common">Hawaiian red shrimp</name>
    <dbReference type="NCBI Taxonomy" id="373956"/>
    <lineage>
        <taxon>Eukaryota</taxon>
        <taxon>Metazoa</taxon>
        <taxon>Ecdysozoa</taxon>
        <taxon>Arthropoda</taxon>
        <taxon>Crustacea</taxon>
        <taxon>Multicrustacea</taxon>
        <taxon>Malacostraca</taxon>
        <taxon>Eumalacostraca</taxon>
        <taxon>Eucarida</taxon>
        <taxon>Decapoda</taxon>
        <taxon>Pleocyemata</taxon>
        <taxon>Caridea</taxon>
        <taxon>Atyoidea</taxon>
        <taxon>Atyidae</taxon>
        <taxon>Halocaridina</taxon>
    </lineage>
</organism>